<evidence type="ECO:0000256" key="3">
    <source>
        <dbReference type="ARBA" id="ARBA00022723"/>
    </source>
</evidence>
<evidence type="ECO:0000256" key="5">
    <source>
        <dbReference type="HAMAP-Rule" id="MF_01222"/>
    </source>
</evidence>
<dbReference type="Pfam" id="PF01951">
    <property type="entry name" value="Archease"/>
    <property type="match status" value="1"/>
</dbReference>
<dbReference type="EMBL" id="JMIY01000001">
    <property type="protein sequence ID" value="KCZ73605.1"/>
    <property type="molecule type" value="Genomic_DNA"/>
</dbReference>
<organism evidence="7 8">
    <name type="scientific">Candidatus Methanoperedens nitratireducens</name>
    <dbReference type="NCBI Taxonomy" id="1392998"/>
    <lineage>
        <taxon>Archaea</taxon>
        <taxon>Methanobacteriati</taxon>
        <taxon>Methanobacteriota</taxon>
        <taxon>Stenosarchaea group</taxon>
        <taxon>Methanomicrobia</taxon>
        <taxon>Methanosarcinales</taxon>
        <taxon>ANME-2 cluster</taxon>
        <taxon>Candidatus Methanoperedentaceae</taxon>
        <taxon>Candidatus Methanoperedens</taxon>
    </lineage>
</organism>
<keyword evidence="4 5" id="KW-0106">Calcium</keyword>
<dbReference type="Gene3D" id="3.55.10.10">
    <property type="entry name" value="Archease domain"/>
    <property type="match status" value="1"/>
</dbReference>
<dbReference type="PANTHER" id="PTHR12682">
    <property type="entry name" value="ARCHEASE"/>
    <property type="match status" value="1"/>
</dbReference>
<protein>
    <recommendedName>
        <fullName evidence="5">Protein archease</fullName>
    </recommendedName>
</protein>
<dbReference type="GO" id="GO:0005509">
    <property type="term" value="F:calcium ion binding"/>
    <property type="evidence" value="ECO:0007669"/>
    <property type="project" value="UniProtKB-UniRule"/>
</dbReference>
<evidence type="ECO:0000256" key="1">
    <source>
        <dbReference type="ARBA" id="ARBA00007963"/>
    </source>
</evidence>
<dbReference type="OrthoDB" id="8831at2157"/>
<dbReference type="Proteomes" id="UP000027153">
    <property type="component" value="Unassembled WGS sequence"/>
</dbReference>
<accession>A0A062VEH7</accession>
<dbReference type="SUPFAM" id="SSF69819">
    <property type="entry name" value="MTH1598-like"/>
    <property type="match status" value="1"/>
</dbReference>
<evidence type="ECO:0000256" key="2">
    <source>
        <dbReference type="ARBA" id="ARBA00022694"/>
    </source>
</evidence>
<dbReference type="HAMAP" id="MF_01222">
    <property type="entry name" value="Archease_arch"/>
    <property type="match status" value="1"/>
</dbReference>
<dbReference type="NCBIfam" id="NF001617">
    <property type="entry name" value="PRK00407.1"/>
    <property type="match status" value="1"/>
</dbReference>
<feature type="binding site" evidence="5">
    <location>
        <position position="141"/>
    </location>
    <ligand>
        <name>Ca(2+)</name>
        <dbReference type="ChEBI" id="CHEBI:29108"/>
    </ligand>
</feature>
<dbReference type="PANTHER" id="PTHR12682:SF11">
    <property type="entry name" value="PROTEIN ARCHEASE"/>
    <property type="match status" value="1"/>
</dbReference>
<dbReference type="InterPro" id="IPR002804">
    <property type="entry name" value="Archease"/>
</dbReference>
<evidence type="ECO:0000256" key="4">
    <source>
        <dbReference type="ARBA" id="ARBA00022837"/>
    </source>
</evidence>
<feature type="domain" description="Archease" evidence="6">
    <location>
        <begin position="3"/>
        <end position="141"/>
    </location>
</feature>
<dbReference type="InterPro" id="IPR022952">
    <property type="entry name" value="Archease_arc"/>
</dbReference>
<dbReference type="InterPro" id="IPR036820">
    <property type="entry name" value="Archease_dom_sf"/>
</dbReference>
<evidence type="ECO:0000313" key="8">
    <source>
        <dbReference type="Proteomes" id="UP000027153"/>
    </source>
</evidence>
<dbReference type="GO" id="GO:0006388">
    <property type="term" value="P:tRNA splicing, via endonucleolytic cleavage and ligation"/>
    <property type="evidence" value="ECO:0007669"/>
    <property type="project" value="UniProtKB-UniRule"/>
</dbReference>
<keyword evidence="2 5" id="KW-0819">tRNA processing</keyword>
<feature type="binding site" evidence="5">
    <location>
        <position position="13"/>
    </location>
    <ligand>
        <name>Ca(2+)</name>
        <dbReference type="ChEBI" id="CHEBI:29108"/>
    </ligand>
</feature>
<gene>
    <name evidence="7" type="ORF">ANME2D_00676</name>
</gene>
<evidence type="ECO:0000259" key="6">
    <source>
        <dbReference type="Pfam" id="PF01951"/>
    </source>
</evidence>
<keyword evidence="3 5" id="KW-0479">Metal-binding</keyword>
<feature type="binding site" evidence="5">
    <location>
        <position position="140"/>
    </location>
    <ligand>
        <name>Ca(2+)</name>
        <dbReference type="ChEBI" id="CHEBI:29108"/>
    </ligand>
</feature>
<reference evidence="7 8" key="1">
    <citation type="journal article" date="2013" name="Nature">
        <title>Anaerobic oxidation of methane coupled to nitrate reduction in a novel archaeal lineage.</title>
        <authorList>
            <person name="Haroon M.F."/>
            <person name="Hu S."/>
            <person name="Shi Y."/>
            <person name="Imelfort M."/>
            <person name="Keller J."/>
            <person name="Hugenholtz P."/>
            <person name="Yuan Z."/>
            <person name="Tyson G.W."/>
        </authorList>
    </citation>
    <scope>NUCLEOTIDE SEQUENCE [LARGE SCALE GENOMIC DNA]</scope>
    <source>
        <strain evidence="7 8">ANME-2d</strain>
    </source>
</reference>
<sequence length="141" mass="16184">MPYRYLEDIATSDAAFEAEGRTLEELFRDAAVATSEVMVDTKSVEPRITREIELRDETVDGLFFDWLSELVYLKDAESLLFSIFDVNIRENGGYELRAKVSGENINQEKHGLRADVKAVTYHMFEVKKTGENWTARVILDI</sequence>
<keyword evidence="8" id="KW-1185">Reference proteome</keyword>
<dbReference type="AlphaFoldDB" id="A0A062VEH7"/>
<comment type="caution">
    <text evidence="7">The sequence shown here is derived from an EMBL/GenBank/DDBJ whole genome shotgun (WGS) entry which is preliminary data.</text>
</comment>
<name>A0A062VEH7_9EURY</name>
<evidence type="ECO:0000313" key="7">
    <source>
        <dbReference type="EMBL" id="KCZ73605.1"/>
    </source>
</evidence>
<dbReference type="InterPro" id="IPR023572">
    <property type="entry name" value="Archease_dom"/>
</dbReference>
<comment type="similarity">
    <text evidence="1 5">Belongs to the archease family.</text>
</comment>
<proteinExistence type="inferred from homology"/>
<dbReference type="RefSeq" id="WP_048089094.1">
    <property type="nucleotide sequence ID" value="NZ_JMIY01000001.1"/>
</dbReference>
<comment type="function">
    <text evidence="5">Activates the tRNA-splicing ligase complex by facilitating the enzymatic turnover of catalytic subunit RtcB. Acts by promoting the guanylylation of RtcB, a key intermediate step in tRNA ligation. Can also alter the NTP specificity of RtcB such that ATP, dGTP or ITP is used efficiently.</text>
</comment>